<accession>A0A2P5DN46</accession>
<keyword evidence="2" id="KW-1185">Reference proteome</keyword>
<gene>
    <name evidence="1" type="ORF">PanWU01x14_047670</name>
</gene>
<comment type="caution">
    <text evidence="1">The sequence shown here is derived from an EMBL/GenBank/DDBJ whole genome shotgun (WGS) entry which is preliminary data.</text>
</comment>
<proteinExistence type="predicted"/>
<dbReference type="AlphaFoldDB" id="A0A2P5DN46"/>
<protein>
    <submittedName>
        <fullName evidence="1">Uncharacterized protein</fullName>
    </submittedName>
</protein>
<name>A0A2P5DN46_PARAD</name>
<dbReference type="Proteomes" id="UP000237105">
    <property type="component" value="Unassembled WGS sequence"/>
</dbReference>
<organism evidence="1 2">
    <name type="scientific">Parasponia andersonii</name>
    <name type="common">Sponia andersonii</name>
    <dbReference type="NCBI Taxonomy" id="3476"/>
    <lineage>
        <taxon>Eukaryota</taxon>
        <taxon>Viridiplantae</taxon>
        <taxon>Streptophyta</taxon>
        <taxon>Embryophyta</taxon>
        <taxon>Tracheophyta</taxon>
        <taxon>Spermatophyta</taxon>
        <taxon>Magnoliopsida</taxon>
        <taxon>eudicotyledons</taxon>
        <taxon>Gunneridae</taxon>
        <taxon>Pentapetalae</taxon>
        <taxon>rosids</taxon>
        <taxon>fabids</taxon>
        <taxon>Rosales</taxon>
        <taxon>Cannabaceae</taxon>
        <taxon>Parasponia</taxon>
    </lineage>
</organism>
<evidence type="ECO:0000313" key="2">
    <source>
        <dbReference type="Proteomes" id="UP000237105"/>
    </source>
</evidence>
<dbReference type="EMBL" id="JXTB01000027">
    <property type="protein sequence ID" value="PON74708.1"/>
    <property type="molecule type" value="Genomic_DNA"/>
</dbReference>
<sequence length="109" mass="12311">MANGILPIDLRSVVRWAHTMADSSSNHLPLASYKFFLRVVHGRETEPYIIQLAQFLELSILELCAMIGVDLFQDPESTDYVLPDEVNRVCLINGRIGFSLYPFGEVIRG</sequence>
<evidence type="ECO:0000313" key="1">
    <source>
        <dbReference type="EMBL" id="PON74708.1"/>
    </source>
</evidence>
<reference evidence="2" key="1">
    <citation type="submission" date="2016-06" db="EMBL/GenBank/DDBJ databases">
        <title>Parallel loss of symbiosis genes in relatives of nitrogen-fixing non-legume Parasponia.</title>
        <authorList>
            <person name="Van Velzen R."/>
            <person name="Holmer R."/>
            <person name="Bu F."/>
            <person name="Rutten L."/>
            <person name="Van Zeijl A."/>
            <person name="Liu W."/>
            <person name="Santuari L."/>
            <person name="Cao Q."/>
            <person name="Sharma T."/>
            <person name="Shen D."/>
            <person name="Roswanjaya Y."/>
            <person name="Wardhani T."/>
            <person name="Kalhor M.S."/>
            <person name="Jansen J."/>
            <person name="Van den Hoogen J."/>
            <person name="Gungor B."/>
            <person name="Hartog M."/>
            <person name="Hontelez J."/>
            <person name="Verver J."/>
            <person name="Yang W.-C."/>
            <person name="Schijlen E."/>
            <person name="Repin R."/>
            <person name="Schilthuizen M."/>
            <person name="Schranz E."/>
            <person name="Heidstra R."/>
            <person name="Miyata K."/>
            <person name="Fedorova E."/>
            <person name="Kohlen W."/>
            <person name="Bisseling T."/>
            <person name="Smit S."/>
            <person name="Geurts R."/>
        </authorList>
    </citation>
    <scope>NUCLEOTIDE SEQUENCE [LARGE SCALE GENOMIC DNA]</scope>
    <source>
        <strain evidence="2">cv. WU1-14</strain>
    </source>
</reference>